<dbReference type="AlphaFoldDB" id="A0AA38T0X6"/>
<dbReference type="InterPro" id="IPR025525">
    <property type="entry name" value="hAT-like_transposase_RNase-H"/>
</dbReference>
<evidence type="ECO:0000313" key="5">
    <source>
        <dbReference type="EMBL" id="KAJ9542123.1"/>
    </source>
</evidence>
<dbReference type="Pfam" id="PF14372">
    <property type="entry name" value="hAT-like_RNase-H"/>
    <property type="match status" value="1"/>
</dbReference>
<dbReference type="SUPFAM" id="SSF53098">
    <property type="entry name" value="Ribonuclease H-like"/>
    <property type="match status" value="1"/>
</dbReference>
<accession>A0AA38T0X6</accession>
<dbReference type="Pfam" id="PF07727">
    <property type="entry name" value="RVT_2"/>
    <property type="match status" value="1"/>
</dbReference>
<dbReference type="GO" id="GO:0003677">
    <property type="term" value="F:DNA binding"/>
    <property type="evidence" value="ECO:0007669"/>
    <property type="project" value="InterPro"/>
</dbReference>
<feature type="compositionally biased region" description="Low complexity" evidence="1">
    <location>
        <begin position="861"/>
        <end position="874"/>
    </location>
</feature>
<feature type="compositionally biased region" description="Low complexity" evidence="1">
    <location>
        <begin position="699"/>
        <end position="716"/>
    </location>
</feature>
<reference evidence="5" key="1">
    <citation type="submission" date="2023-03" db="EMBL/GenBank/DDBJ databases">
        <title>Chromosome-scale reference genome and RAD-based genetic map of yellow starthistle (Centaurea solstitialis) reveal putative structural variation and QTLs associated with invader traits.</title>
        <authorList>
            <person name="Reatini B."/>
            <person name="Cang F.A."/>
            <person name="Jiang Q."/>
            <person name="Mckibben M.T.W."/>
            <person name="Barker M.S."/>
            <person name="Rieseberg L.H."/>
            <person name="Dlugosch K.M."/>
        </authorList>
    </citation>
    <scope>NUCLEOTIDE SEQUENCE</scope>
    <source>
        <strain evidence="5">CAN-66</strain>
        <tissue evidence="5">Leaf</tissue>
    </source>
</reference>
<feature type="domain" description="hAT-like transposase RNase-H fold" evidence="4">
    <location>
        <begin position="589"/>
        <end position="692"/>
    </location>
</feature>
<dbReference type="InterPro" id="IPR043502">
    <property type="entry name" value="DNA/RNA_pol_sf"/>
</dbReference>
<protein>
    <submittedName>
        <fullName evidence="5">Uncharacterized protein</fullName>
    </submittedName>
</protein>
<feature type="region of interest" description="Disordered" evidence="1">
    <location>
        <begin position="699"/>
        <end position="723"/>
    </location>
</feature>
<dbReference type="CDD" id="cd09272">
    <property type="entry name" value="RNase_HI_RT_Ty1"/>
    <property type="match status" value="1"/>
</dbReference>
<dbReference type="EMBL" id="JARYMX010000007">
    <property type="protein sequence ID" value="KAJ9542123.1"/>
    <property type="molecule type" value="Genomic_DNA"/>
</dbReference>
<feature type="domain" description="Reverse transcriptase Ty1/copia-type" evidence="3">
    <location>
        <begin position="12"/>
        <end position="245"/>
    </location>
</feature>
<evidence type="ECO:0000259" key="2">
    <source>
        <dbReference type="Pfam" id="PF05699"/>
    </source>
</evidence>
<dbReference type="GO" id="GO:0046983">
    <property type="term" value="F:protein dimerization activity"/>
    <property type="evidence" value="ECO:0007669"/>
    <property type="project" value="InterPro"/>
</dbReference>
<dbReference type="Proteomes" id="UP001172457">
    <property type="component" value="Chromosome 7"/>
</dbReference>
<gene>
    <name evidence="5" type="ORF">OSB04_028629</name>
</gene>
<dbReference type="InterPro" id="IPR013103">
    <property type="entry name" value="RVT_2"/>
</dbReference>
<dbReference type="SUPFAM" id="SSF56672">
    <property type="entry name" value="DNA/RNA polymerases"/>
    <property type="match status" value="1"/>
</dbReference>
<evidence type="ECO:0000313" key="6">
    <source>
        <dbReference type="Proteomes" id="UP001172457"/>
    </source>
</evidence>
<evidence type="ECO:0000259" key="4">
    <source>
        <dbReference type="Pfam" id="PF14372"/>
    </source>
</evidence>
<dbReference type="InterPro" id="IPR008906">
    <property type="entry name" value="HATC_C_dom"/>
</dbReference>
<evidence type="ECO:0000256" key="1">
    <source>
        <dbReference type="SAM" id="MobiDB-lite"/>
    </source>
</evidence>
<name>A0AA38T0X6_9ASTR</name>
<dbReference type="InterPro" id="IPR012337">
    <property type="entry name" value="RNaseH-like_sf"/>
</dbReference>
<feature type="domain" description="HAT C-terminal dimerisation" evidence="2">
    <location>
        <begin position="749"/>
        <end position="831"/>
    </location>
</feature>
<sequence>MQEELRALAKAQTWDPVPLPPGKRPIGSKWVFKIKTKSDGSIDQYKARLVANGFNQEYGIDYEENFAPVARVTSVCCLLASAATKHWPLFQMDVKNAFLNGDLSEEVYMTPPPSVSLPSGDVCSLHKALYGLKHAPCAWFEKFSNTMLSLGFSASNYDSGLFTRTTDSSSILLLLYVDDMIITGDDSIGIAFLKKSLSSSFEMKDLCRLHYFLGLEVLSDSSDTYLCQAKYISDLLSKAGLSDNKDPTRYRQLVGLLVYLTVTRPDIAYAVHTSSLVLRGFSDADWDSDMTDRHSTTGHCFFLGDSLISWRNKKQSLTARSSTEAEYHALAETSQELIWPRWLVSDMGTPQPSPTPLWRDNNSAIQIAHNDVFHERTKNIEIYCHFVRQHVVCNIIQLQPISTLDQPTGIFTKAHLPGHFRELVTTLNLRGMDQGDASSAPPEQKKRKSYESKSKYWAHFDKLLDDNGHVTNAKYGLKMTHSSVMKLRDTVRWVRGSPARLTKFREICDWLDIQEKCSLCLDVPTRWKSTYMILQNSIPYRSAFESYPDRDASYKADLGDSLLVDSDWIYLESFVVILRSFYEMTIRISGSLYVTSNTYLSEISDLSYALTDMMGSSNATERNVGGKMKEKFDKYWGDPDKMNMMIFFSSIFDPRDKVEYMPHQLKQLYGEDVGKEIFDKVKSMLASLFEDYVAQYSTSDSEPSQTQSQSQPQTQPEKCNPIRKVKNRIKSELKKQKLESGMTKINQSELELYLSEPLINDDDDFDILQWWKMNSARFPNLSRLARDVLALPISTVASESTFCTSGRVLDSFRSSLTPKIVEALLCTQDWLRGPFEPVSVEENIEELEKFEDEMKNLKIGTSSTTKSTMSSVASKETVDLDLEDEL</sequence>
<proteinExistence type="predicted"/>
<dbReference type="PANTHER" id="PTHR23272:SF184">
    <property type="entry name" value="OS03G0311250 PROTEIN"/>
    <property type="match status" value="1"/>
</dbReference>
<evidence type="ECO:0000259" key="3">
    <source>
        <dbReference type="Pfam" id="PF07727"/>
    </source>
</evidence>
<comment type="caution">
    <text evidence="5">The sequence shown here is derived from an EMBL/GenBank/DDBJ whole genome shotgun (WGS) entry which is preliminary data.</text>
</comment>
<dbReference type="PANTHER" id="PTHR23272">
    <property type="entry name" value="BED FINGER-RELATED"/>
    <property type="match status" value="1"/>
</dbReference>
<keyword evidence="6" id="KW-1185">Reference proteome</keyword>
<dbReference type="Pfam" id="PF05699">
    <property type="entry name" value="Dimer_Tnp_hAT"/>
    <property type="match status" value="1"/>
</dbReference>
<organism evidence="5 6">
    <name type="scientific">Centaurea solstitialis</name>
    <name type="common">yellow star-thistle</name>
    <dbReference type="NCBI Taxonomy" id="347529"/>
    <lineage>
        <taxon>Eukaryota</taxon>
        <taxon>Viridiplantae</taxon>
        <taxon>Streptophyta</taxon>
        <taxon>Embryophyta</taxon>
        <taxon>Tracheophyta</taxon>
        <taxon>Spermatophyta</taxon>
        <taxon>Magnoliopsida</taxon>
        <taxon>eudicotyledons</taxon>
        <taxon>Gunneridae</taxon>
        <taxon>Pentapetalae</taxon>
        <taxon>asterids</taxon>
        <taxon>campanulids</taxon>
        <taxon>Asterales</taxon>
        <taxon>Asteraceae</taxon>
        <taxon>Carduoideae</taxon>
        <taxon>Cardueae</taxon>
        <taxon>Centaureinae</taxon>
        <taxon>Centaurea</taxon>
    </lineage>
</organism>
<feature type="region of interest" description="Disordered" evidence="1">
    <location>
        <begin position="861"/>
        <end position="886"/>
    </location>
</feature>